<keyword evidence="1" id="KW-0812">Transmembrane</keyword>
<feature type="transmembrane region" description="Helical" evidence="1">
    <location>
        <begin position="36"/>
        <end position="58"/>
    </location>
</feature>
<proteinExistence type="predicted"/>
<dbReference type="InterPro" id="IPR029035">
    <property type="entry name" value="DHS-like_NAD/FAD-binding_dom"/>
</dbReference>
<keyword evidence="1" id="KW-0472">Membrane</keyword>
<dbReference type="Proteomes" id="UP001516061">
    <property type="component" value="Unassembled WGS sequence"/>
</dbReference>
<sequence length="590" mass="65223">MEEQDFESGQNEQQAFAPAIDADDFARRLSMRAPNVMWLLGAGVSAAAGIPTAGDMIWEFKQRLFVSQRRMPPDIVADLSAPGVRQRLQEHIDSMESLPKVGDPTEYSALFEEVFRSEADRRTYLDSKMTGAKPSYGHLVLATLMRGQQARLVWTTNFDPLVADACAKVFDGTGALTTVALNAPEVAAHAISEGRWPVEIKLHGDFRHRKLKNTDDELRHQDEQLRQVLVDSCGRFGMVVAGYSGRDDSVMKALDSALDKKGAFPSGLFWLHRGEEPPYGRVIELLVKAQAGGVEAALVRIENFDETMRDIVRLMKGLDTKFLDEFGKQRARWSAAPILGGKGGWPIVRLNALRISQIPSVCRRVVCDVGGYADVRAAVEKAGVNLLVARSRRGVLLFGEDSAVRAAFEDHRISEFDLAAIEPHKLRYESADRGLLKEAVSRAISRHRGLTLLRKRKMDLLYPATPSAEAFGALRRVVGVLTGTLPGFPDVRWHEGVGLRLDWAADKLWLLLEPTTVFSGMTEDTKGVAADFARERTVKRYNPKLDALIDFWAGFLVGDGEPLRALDISSGVDAVFQLAPRTGFSKRANA</sequence>
<evidence type="ECO:0000313" key="3">
    <source>
        <dbReference type="Proteomes" id="UP001516061"/>
    </source>
</evidence>
<dbReference type="Gene3D" id="3.40.50.1220">
    <property type="entry name" value="TPP-binding domain"/>
    <property type="match status" value="1"/>
</dbReference>
<name>A0ABX2G4T6_9BURK</name>
<dbReference type="EMBL" id="JABSNM010000014">
    <property type="protein sequence ID" value="NRT57345.1"/>
    <property type="molecule type" value="Genomic_DNA"/>
</dbReference>
<organism evidence="2 3">
    <name type="scientific">Sphaerotilus uruguayifluvii</name>
    <dbReference type="NCBI Taxonomy" id="2735897"/>
    <lineage>
        <taxon>Bacteria</taxon>
        <taxon>Pseudomonadati</taxon>
        <taxon>Pseudomonadota</taxon>
        <taxon>Betaproteobacteria</taxon>
        <taxon>Burkholderiales</taxon>
        <taxon>Sphaerotilaceae</taxon>
        <taxon>Sphaerotilus</taxon>
    </lineage>
</organism>
<dbReference type="Pfam" id="PF13289">
    <property type="entry name" value="SIR2_2"/>
    <property type="match status" value="1"/>
</dbReference>
<keyword evidence="1" id="KW-1133">Transmembrane helix</keyword>
<evidence type="ECO:0000313" key="2">
    <source>
        <dbReference type="EMBL" id="NRT57345.1"/>
    </source>
</evidence>
<evidence type="ECO:0000256" key="1">
    <source>
        <dbReference type="SAM" id="Phobius"/>
    </source>
</evidence>
<comment type="caution">
    <text evidence="2">The sequence shown here is derived from an EMBL/GenBank/DDBJ whole genome shotgun (WGS) entry which is preliminary data.</text>
</comment>
<reference evidence="2 3" key="1">
    <citation type="submission" date="2020-05" db="EMBL/GenBank/DDBJ databases">
        <title>Genomic Encyclopedia of Type Strains, Phase IV (KMG-V): Genome sequencing to study the core and pangenomes of soil and plant-associated prokaryotes.</title>
        <authorList>
            <person name="Whitman W."/>
        </authorList>
    </citation>
    <scope>NUCLEOTIDE SEQUENCE [LARGE SCALE GENOMIC DNA]</scope>
    <source>
        <strain evidence="2 3">C29</strain>
    </source>
</reference>
<keyword evidence="3" id="KW-1185">Reference proteome</keyword>
<dbReference type="SUPFAM" id="SSF52467">
    <property type="entry name" value="DHS-like NAD/FAD-binding domain"/>
    <property type="match status" value="1"/>
</dbReference>
<gene>
    <name evidence="2" type="ORF">HNQ01_003100</name>
</gene>
<dbReference type="RefSeq" id="WP_286180859.1">
    <property type="nucleotide sequence ID" value="NZ_JABSNM010000014.1"/>
</dbReference>
<protein>
    <submittedName>
        <fullName evidence="2">NAD-dependent SIR2 family protein deacetylase</fullName>
    </submittedName>
</protein>
<accession>A0ABX2G4T6</accession>